<dbReference type="InterPro" id="IPR050205">
    <property type="entry name" value="CDPK_Ser/Thr_kinases"/>
</dbReference>
<evidence type="ECO:0000256" key="2">
    <source>
        <dbReference type="ARBA" id="ARBA00022679"/>
    </source>
</evidence>
<accession>A0A8R7NYL8</accession>
<name>A0A8R7NYL8_TRIUA</name>
<proteinExistence type="predicted"/>
<keyword evidence="2" id="KW-0808">Transferase</keyword>
<evidence type="ECO:0000256" key="3">
    <source>
        <dbReference type="ARBA" id="ARBA00022741"/>
    </source>
</evidence>
<evidence type="ECO:0000256" key="6">
    <source>
        <dbReference type="SAM" id="MobiDB-lite"/>
    </source>
</evidence>
<reference evidence="8" key="3">
    <citation type="submission" date="2022-06" db="UniProtKB">
        <authorList>
            <consortium name="EnsemblPlants"/>
        </authorList>
    </citation>
    <scope>IDENTIFICATION</scope>
</reference>
<evidence type="ECO:0000256" key="1">
    <source>
        <dbReference type="ARBA" id="ARBA00022527"/>
    </source>
</evidence>
<protein>
    <recommendedName>
        <fullName evidence="7">Protein kinase domain-containing protein</fullName>
    </recommendedName>
</protein>
<dbReference type="InterPro" id="IPR000719">
    <property type="entry name" value="Prot_kinase_dom"/>
</dbReference>
<evidence type="ECO:0000313" key="9">
    <source>
        <dbReference type="Proteomes" id="UP000015106"/>
    </source>
</evidence>
<reference evidence="9" key="1">
    <citation type="journal article" date="2013" name="Nature">
        <title>Draft genome of the wheat A-genome progenitor Triticum urartu.</title>
        <authorList>
            <person name="Ling H.Q."/>
            <person name="Zhao S."/>
            <person name="Liu D."/>
            <person name="Wang J."/>
            <person name="Sun H."/>
            <person name="Zhang C."/>
            <person name="Fan H."/>
            <person name="Li D."/>
            <person name="Dong L."/>
            <person name="Tao Y."/>
            <person name="Gao C."/>
            <person name="Wu H."/>
            <person name="Li Y."/>
            <person name="Cui Y."/>
            <person name="Guo X."/>
            <person name="Zheng S."/>
            <person name="Wang B."/>
            <person name="Yu K."/>
            <person name="Liang Q."/>
            <person name="Yang W."/>
            <person name="Lou X."/>
            <person name="Chen J."/>
            <person name="Feng M."/>
            <person name="Jian J."/>
            <person name="Zhang X."/>
            <person name="Luo G."/>
            <person name="Jiang Y."/>
            <person name="Liu J."/>
            <person name="Wang Z."/>
            <person name="Sha Y."/>
            <person name="Zhang B."/>
            <person name="Wu H."/>
            <person name="Tang D."/>
            <person name="Shen Q."/>
            <person name="Xue P."/>
            <person name="Zou S."/>
            <person name="Wang X."/>
            <person name="Liu X."/>
            <person name="Wang F."/>
            <person name="Yang Y."/>
            <person name="An X."/>
            <person name="Dong Z."/>
            <person name="Zhang K."/>
            <person name="Zhang X."/>
            <person name="Luo M.C."/>
            <person name="Dvorak J."/>
            <person name="Tong Y."/>
            <person name="Wang J."/>
            <person name="Yang H."/>
            <person name="Li Z."/>
            <person name="Wang D."/>
            <person name="Zhang A."/>
            <person name="Wang J."/>
        </authorList>
    </citation>
    <scope>NUCLEOTIDE SEQUENCE</scope>
    <source>
        <strain evidence="9">cv. G1812</strain>
    </source>
</reference>
<sequence>MGKTEPTPPMPTGHLSQVPSILPPSGFSIQAEDKMKPETGMMGETMVAKQWTPEAGRERGRQCVAEEGVHVVSVSGHLQLVGGRITKIVANPYYMLPEVLKHKCGPEIDVWIVGVILYILLCGVQTFLEDSEQGVAQAIMCSVVDFKRDPRPGVSKPAKDFVR</sequence>
<keyword evidence="1" id="KW-0723">Serine/threonine-protein kinase</keyword>
<keyword evidence="9" id="KW-1185">Reference proteome</keyword>
<dbReference type="PROSITE" id="PS50011">
    <property type="entry name" value="PROTEIN_KINASE_DOM"/>
    <property type="match status" value="1"/>
</dbReference>
<reference evidence="8" key="2">
    <citation type="submission" date="2018-03" db="EMBL/GenBank/DDBJ databases">
        <title>The Triticum urartu genome reveals the dynamic nature of wheat genome evolution.</title>
        <authorList>
            <person name="Ling H."/>
            <person name="Ma B."/>
            <person name="Shi X."/>
            <person name="Liu H."/>
            <person name="Dong L."/>
            <person name="Sun H."/>
            <person name="Cao Y."/>
            <person name="Gao Q."/>
            <person name="Zheng S."/>
            <person name="Li Y."/>
            <person name="Yu Y."/>
            <person name="Du H."/>
            <person name="Qi M."/>
            <person name="Li Y."/>
            <person name="Yu H."/>
            <person name="Cui Y."/>
            <person name="Wang N."/>
            <person name="Chen C."/>
            <person name="Wu H."/>
            <person name="Zhao Y."/>
            <person name="Zhang J."/>
            <person name="Li Y."/>
            <person name="Zhou W."/>
            <person name="Zhang B."/>
            <person name="Hu W."/>
            <person name="Eijk M."/>
            <person name="Tang J."/>
            <person name="Witsenboer H."/>
            <person name="Zhao S."/>
            <person name="Li Z."/>
            <person name="Zhang A."/>
            <person name="Wang D."/>
            <person name="Liang C."/>
        </authorList>
    </citation>
    <scope>NUCLEOTIDE SEQUENCE [LARGE SCALE GENOMIC DNA]</scope>
    <source>
        <strain evidence="8">cv. G1812</strain>
    </source>
</reference>
<organism evidence="8 9">
    <name type="scientific">Triticum urartu</name>
    <name type="common">Red wild einkorn</name>
    <name type="synonym">Crithodium urartu</name>
    <dbReference type="NCBI Taxonomy" id="4572"/>
    <lineage>
        <taxon>Eukaryota</taxon>
        <taxon>Viridiplantae</taxon>
        <taxon>Streptophyta</taxon>
        <taxon>Embryophyta</taxon>
        <taxon>Tracheophyta</taxon>
        <taxon>Spermatophyta</taxon>
        <taxon>Magnoliopsida</taxon>
        <taxon>Liliopsida</taxon>
        <taxon>Poales</taxon>
        <taxon>Poaceae</taxon>
        <taxon>BOP clade</taxon>
        <taxon>Pooideae</taxon>
        <taxon>Triticodae</taxon>
        <taxon>Triticeae</taxon>
        <taxon>Triticinae</taxon>
        <taxon>Triticum</taxon>
    </lineage>
</organism>
<dbReference type="SUPFAM" id="SSF56112">
    <property type="entry name" value="Protein kinase-like (PK-like)"/>
    <property type="match status" value="1"/>
</dbReference>
<evidence type="ECO:0000313" key="8">
    <source>
        <dbReference type="EnsemblPlants" id="TuG1812G0100001468.01.T01"/>
    </source>
</evidence>
<dbReference type="Gramene" id="TuG1812G0100001468.01.T01">
    <property type="protein sequence ID" value="TuG1812G0100001468.01.T01"/>
    <property type="gene ID" value="TuG1812G0100001468.01"/>
</dbReference>
<dbReference type="Pfam" id="PF00069">
    <property type="entry name" value="Pkinase"/>
    <property type="match status" value="1"/>
</dbReference>
<evidence type="ECO:0000256" key="5">
    <source>
        <dbReference type="ARBA" id="ARBA00022840"/>
    </source>
</evidence>
<feature type="region of interest" description="Disordered" evidence="6">
    <location>
        <begin position="1"/>
        <end position="22"/>
    </location>
</feature>
<feature type="domain" description="Protein kinase" evidence="7">
    <location>
        <begin position="1"/>
        <end position="163"/>
    </location>
</feature>
<dbReference type="AlphaFoldDB" id="A0A8R7NYL8"/>
<evidence type="ECO:0000259" key="7">
    <source>
        <dbReference type="PROSITE" id="PS50011"/>
    </source>
</evidence>
<dbReference type="Gene3D" id="1.10.510.10">
    <property type="entry name" value="Transferase(Phosphotransferase) domain 1"/>
    <property type="match status" value="1"/>
</dbReference>
<dbReference type="Proteomes" id="UP000015106">
    <property type="component" value="Chromosome 1"/>
</dbReference>
<evidence type="ECO:0000256" key="4">
    <source>
        <dbReference type="ARBA" id="ARBA00022777"/>
    </source>
</evidence>
<dbReference type="EnsemblPlants" id="TuG1812G0100001468.01.T01">
    <property type="protein sequence ID" value="TuG1812G0100001468.01.T01"/>
    <property type="gene ID" value="TuG1812G0100001468.01"/>
</dbReference>
<keyword evidence="3" id="KW-0547">Nucleotide-binding</keyword>
<keyword evidence="5" id="KW-0067">ATP-binding</keyword>
<dbReference type="PANTHER" id="PTHR24349">
    <property type="entry name" value="SERINE/THREONINE-PROTEIN KINASE"/>
    <property type="match status" value="1"/>
</dbReference>
<keyword evidence="4" id="KW-0418">Kinase</keyword>
<dbReference type="InterPro" id="IPR011009">
    <property type="entry name" value="Kinase-like_dom_sf"/>
</dbReference>
<dbReference type="GO" id="GO:0005524">
    <property type="term" value="F:ATP binding"/>
    <property type="evidence" value="ECO:0007669"/>
    <property type="project" value="UniProtKB-KW"/>
</dbReference>
<feature type="compositionally biased region" description="Pro residues" evidence="6">
    <location>
        <begin position="1"/>
        <end position="11"/>
    </location>
</feature>
<dbReference type="GO" id="GO:0004674">
    <property type="term" value="F:protein serine/threonine kinase activity"/>
    <property type="evidence" value="ECO:0007669"/>
    <property type="project" value="UniProtKB-KW"/>
</dbReference>